<sequence length="215" mass="23869">MAGEMMSKEELGSVLMQAMLAAKNVRPQRDRLMQLRRRLQQQLRTGDDDMAAGMREYALDIEHISPDFAATLNELAAMAMDVAVTIKHCDLASELSAIYYVGLDTTARPLATCLELAASNGARLALDPAFAALPDEQLFDTLVAQRLPARPTTQTEAFARVEAAFFAVKLCKEHHLPTCIEHLFGIRPPLVTNKHKDSRVLSLLLRDLSIDAYYL</sequence>
<reference evidence="1" key="1">
    <citation type="submission" date="2021-05" db="EMBL/GenBank/DDBJ databases">
        <authorList>
            <person name="Scholz U."/>
            <person name="Mascher M."/>
            <person name="Fiebig A."/>
        </authorList>
    </citation>
    <scope>NUCLEOTIDE SEQUENCE [LARGE SCALE GENOMIC DNA]</scope>
</reference>
<organism evidence="1 2">
    <name type="scientific">Avena sativa</name>
    <name type="common">Oat</name>
    <dbReference type="NCBI Taxonomy" id="4498"/>
    <lineage>
        <taxon>Eukaryota</taxon>
        <taxon>Viridiplantae</taxon>
        <taxon>Streptophyta</taxon>
        <taxon>Embryophyta</taxon>
        <taxon>Tracheophyta</taxon>
        <taxon>Spermatophyta</taxon>
        <taxon>Magnoliopsida</taxon>
        <taxon>Liliopsida</taxon>
        <taxon>Poales</taxon>
        <taxon>Poaceae</taxon>
        <taxon>BOP clade</taxon>
        <taxon>Pooideae</taxon>
        <taxon>Poodae</taxon>
        <taxon>Poeae</taxon>
        <taxon>Poeae Chloroplast Group 1 (Aveneae type)</taxon>
        <taxon>Aveninae</taxon>
        <taxon>Avena</taxon>
    </lineage>
</organism>
<evidence type="ECO:0000313" key="1">
    <source>
        <dbReference type="EnsemblPlants" id="AVESA.00010b.r2.3AG0411540.1.CDS.1"/>
    </source>
</evidence>
<dbReference type="Proteomes" id="UP001732700">
    <property type="component" value="Chromosome 3A"/>
</dbReference>
<reference evidence="1" key="2">
    <citation type="submission" date="2025-09" db="UniProtKB">
        <authorList>
            <consortium name="EnsemblPlants"/>
        </authorList>
    </citation>
    <scope>IDENTIFICATION</scope>
</reference>
<protein>
    <submittedName>
        <fullName evidence="1">Uncharacterized protein</fullName>
    </submittedName>
</protein>
<keyword evidence="2" id="KW-1185">Reference proteome</keyword>
<name>A0ACD5VF36_AVESA</name>
<dbReference type="EnsemblPlants" id="AVESA.00010b.r2.3AG0411540.1">
    <property type="protein sequence ID" value="AVESA.00010b.r2.3AG0411540.1.CDS.1"/>
    <property type="gene ID" value="AVESA.00010b.r2.3AG0411540"/>
</dbReference>
<accession>A0ACD5VF36</accession>
<evidence type="ECO:0000313" key="2">
    <source>
        <dbReference type="Proteomes" id="UP001732700"/>
    </source>
</evidence>
<proteinExistence type="predicted"/>